<protein>
    <recommendedName>
        <fullName evidence="4">DUF2147 domain-containing protein</fullName>
    </recommendedName>
</protein>
<feature type="signal peptide" evidence="1">
    <location>
        <begin position="1"/>
        <end position="27"/>
    </location>
</feature>
<dbReference type="EMBL" id="CP047166">
    <property type="protein sequence ID" value="QRF66200.1"/>
    <property type="molecule type" value="Genomic_DNA"/>
</dbReference>
<keyword evidence="1" id="KW-0732">Signal</keyword>
<evidence type="ECO:0000313" key="3">
    <source>
        <dbReference type="Proteomes" id="UP000596387"/>
    </source>
</evidence>
<dbReference type="Proteomes" id="UP000596387">
    <property type="component" value="Chromosome"/>
</dbReference>
<evidence type="ECO:0000256" key="1">
    <source>
        <dbReference type="SAM" id="SignalP"/>
    </source>
</evidence>
<sequence length="124" mass="13182">MTIAPGRTYGGASLALVAGLLAGEAAAMETWSCQLQGDCGALDLRMVLDPAVLSDPVASGEPQRRWTAQVTMVDDRFDAEALLTDDGWRGFHRGAEGLMLTKAPDGTARLTRGAVEWTGRCEET</sequence>
<organism evidence="2 3">
    <name type="scientific">Ponticoccus alexandrii</name>
    <dbReference type="NCBI Taxonomy" id="1943633"/>
    <lineage>
        <taxon>Bacteria</taxon>
        <taxon>Pseudomonadati</taxon>
        <taxon>Pseudomonadota</taxon>
        <taxon>Alphaproteobacteria</taxon>
        <taxon>Rhodobacterales</taxon>
        <taxon>Roseobacteraceae</taxon>
        <taxon>Ponticoccus</taxon>
    </lineage>
</organism>
<evidence type="ECO:0000313" key="2">
    <source>
        <dbReference type="EMBL" id="QRF66200.1"/>
    </source>
</evidence>
<proteinExistence type="predicted"/>
<feature type="chain" id="PRO_5047388047" description="DUF2147 domain-containing protein" evidence="1">
    <location>
        <begin position="28"/>
        <end position="124"/>
    </location>
</feature>
<evidence type="ECO:0008006" key="4">
    <source>
        <dbReference type="Google" id="ProtNLM"/>
    </source>
</evidence>
<reference evidence="2 3" key="1">
    <citation type="submission" date="2019-12" db="EMBL/GenBank/DDBJ databases">
        <title>Complete Genome Sequence of a Quorum-Sensing Bacterium,Rhodobacteraceae bacterium C31, Isolated from a marine microalgae symbiotic bacteria.</title>
        <authorList>
            <person name="Zhang Y."/>
        </authorList>
    </citation>
    <scope>NUCLEOTIDE SEQUENCE [LARGE SCALE GENOMIC DNA]</scope>
    <source>
        <strain evidence="2 3">C31</strain>
    </source>
</reference>
<gene>
    <name evidence="2" type="ORF">GQA70_07720</name>
</gene>
<dbReference type="RefSeq" id="WP_023850948.1">
    <property type="nucleotide sequence ID" value="NZ_CP047166.1"/>
</dbReference>
<keyword evidence="3" id="KW-1185">Reference proteome</keyword>
<name>A0ABX7F6R2_9RHOB</name>
<accession>A0ABX7F6R2</accession>